<sequence length="509" mass="58135">MMSPNFPWLNKVLPSEVLNALSNNDPPKQDVIRTVKAFRDSPASLSSVVDKRIGDIDKQISALLQEKSQLRNSNNVRLAIEETYTTICAPFRLIPLDILREIARHSLDAHPFARRNRALMNLTHVSSKWRSVVTRSPNFWTTLHLHINKADFDSLVKHLEVVQTWFCRAGSLPIRLYLYVGCKLLPEDSTAHHFRMFLKALAPWSSRICHLGIGGRNWVNLITKFADIKWDLSTLVRLDLISYTDGGSNAWAPAMNELASVSDKITLFRAAKRLTTLGASLELSPYIRSFGFLPWKRIQHLTLEEFDSKTYDQFALLKQCPQLQTAYLRWSNDSVLMPEKEPYSLEKLEKLHLDDISVVHFNQLARFFSQASFPGLTHLHICIQALLYGSEGPTAQLDPIPLFPSLQFFSVMDDDGIPLHLTLKFLSKMPRLQTFNMEISSFGDRDHHTDLNKLCKYLTISAGRCDYLPLLEECSFFWESAGRPYVLDVTVIARFIQARTQDVPPTSAF</sequence>
<name>A0A8H5BFA4_9AGAR</name>
<proteinExistence type="predicted"/>
<reference evidence="1 2" key="1">
    <citation type="journal article" date="2020" name="ISME J.">
        <title>Uncovering the hidden diversity of litter-decomposition mechanisms in mushroom-forming fungi.</title>
        <authorList>
            <person name="Floudas D."/>
            <person name="Bentzer J."/>
            <person name="Ahren D."/>
            <person name="Johansson T."/>
            <person name="Persson P."/>
            <person name="Tunlid A."/>
        </authorList>
    </citation>
    <scope>NUCLEOTIDE SEQUENCE [LARGE SCALE GENOMIC DNA]</scope>
    <source>
        <strain evidence="1 2">CBS 101986</strain>
    </source>
</reference>
<keyword evidence="2" id="KW-1185">Reference proteome</keyword>
<comment type="caution">
    <text evidence="1">The sequence shown here is derived from an EMBL/GenBank/DDBJ whole genome shotgun (WGS) entry which is preliminary data.</text>
</comment>
<dbReference type="Proteomes" id="UP000567179">
    <property type="component" value="Unassembled WGS sequence"/>
</dbReference>
<organism evidence="1 2">
    <name type="scientific">Psilocybe cf. subviscida</name>
    <dbReference type="NCBI Taxonomy" id="2480587"/>
    <lineage>
        <taxon>Eukaryota</taxon>
        <taxon>Fungi</taxon>
        <taxon>Dikarya</taxon>
        <taxon>Basidiomycota</taxon>
        <taxon>Agaricomycotina</taxon>
        <taxon>Agaricomycetes</taxon>
        <taxon>Agaricomycetidae</taxon>
        <taxon>Agaricales</taxon>
        <taxon>Agaricineae</taxon>
        <taxon>Strophariaceae</taxon>
        <taxon>Psilocybe</taxon>
    </lineage>
</organism>
<dbReference type="SUPFAM" id="SSF52047">
    <property type="entry name" value="RNI-like"/>
    <property type="match status" value="1"/>
</dbReference>
<dbReference type="EMBL" id="JAACJJ010000028">
    <property type="protein sequence ID" value="KAF5322056.1"/>
    <property type="molecule type" value="Genomic_DNA"/>
</dbReference>
<dbReference type="Gene3D" id="3.80.10.10">
    <property type="entry name" value="Ribonuclease Inhibitor"/>
    <property type="match status" value="1"/>
</dbReference>
<gene>
    <name evidence="1" type="ORF">D9619_001320</name>
</gene>
<dbReference type="OrthoDB" id="2269034at2759"/>
<dbReference type="AlphaFoldDB" id="A0A8H5BFA4"/>
<evidence type="ECO:0000313" key="1">
    <source>
        <dbReference type="EMBL" id="KAF5322056.1"/>
    </source>
</evidence>
<evidence type="ECO:0008006" key="3">
    <source>
        <dbReference type="Google" id="ProtNLM"/>
    </source>
</evidence>
<accession>A0A8H5BFA4</accession>
<dbReference type="InterPro" id="IPR032675">
    <property type="entry name" value="LRR_dom_sf"/>
</dbReference>
<protein>
    <recommendedName>
        <fullName evidence="3">F-box domain-containing protein</fullName>
    </recommendedName>
</protein>
<evidence type="ECO:0000313" key="2">
    <source>
        <dbReference type="Proteomes" id="UP000567179"/>
    </source>
</evidence>